<gene>
    <name evidence="1" type="ORF">N0V93_004665</name>
</gene>
<evidence type="ECO:0000313" key="1">
    <source>
        <dbReference type="EMBL" id="KAJ4391051.1"/>
    </source>
</evidence>
<comment type="caution">
    <text evidence="1">The sequence shown here is derived from an EMBL/GenBank/DDBJ whole genome shotgun (WGS) entry which is preliminary data.</text>
</comment>
<evidence type="ECO:0000313" key="2">
    <source>
        <dbReference type="Proteomes" id="UP001140453"/>
    </source>
</evidence>
<dbReference type="Proteomes" id="UP001140453">
    <property type="component" value="Unassembled WGS sequence"/>
</dbReference>
<name>A0A9W8YT06_9PEZI</name>
<proteinExistence type="predicted"/>
<protein>
    <submittedName>
        <fullName evidence="1">Uncharacterized protein</fullName>
    </submittedName>
</protein>
<dbReference type="EMBL" id="JAPEVB010000003">
    <property type="protein sequence ID" value="KAJ4391051.1"/>
    <property type="molecule type" value="Genomic_DNA"/>
</dbReference>
<keyword evidence="2" id="KW-1185">Reference proteome</keyword>
<dbReference type="AlphaFoldDB" id="A0A9W8YT06"/>
<sequence length="103" mass="11316">MRSNHKLNDNKQFLLCNSFGTMKLLFLSLLSVASLSSTLALPAPPSFEQPTVKPHVVELLEDPVARSIELPTVVPHVVKLPNDPVNPIVGLDPIVKDTIDQRL</sequence>
<organism evidence="1 2">
    <name type="scientific">Gnomoniopsis smithogilvyi</name>
    <dbReference type="NCBI Taxonomy" id="1191159"/>
    <lineage>
        <taxon>Eukaryota</taxon>
        <taxon>Fungi</taxon>
        <taxon>Dikarya</taxon>
        <taxon>Ascomycota</taxon>
        <taxon>Pezizomycotina</taxon>
        <taxon>Sordariomycetes</taxon>
        <taxon>Sordariomycetidae</taxon>
        <taxon>Diaporthales</taxon>
        <taxon>Gnomoniaceae</taxon>
        <taxon>Gnomoniopsis</taxon>
    </lineage>
</organism>
<reference evidence="1" key="1">
    <citation type="submission" date="2022-10" db="EMBL/GenBank/DDBJ databases">
        <title>Tapping the CABI collections for fungal endophytes: first genome assemblies for Collariella, Neodidymelliopsis, Ascochyta clinopodiicola, Didymella pomorum, Didymosphaeria variabile, Neocosmospora piperis and Neocucurbitaria cava.</title>
        <authorList>
            <person name="Hill R."/>
        </authorList>
    </citation>
    <scope>NUCLEOTIDE SEQUENCE</scope>
    <source>
        <strain evidence="1">IMI 355082</strain>
    </source>
</reference>
<accession>A0A9W8YT06</accession>